<sequence>MKSFANPLVIGVAAFGASARAQYQYSNGTVTTGGQNSYQSSGPVYSGGGGSGPVYSSGSGPVYSSAAPPPQSSTTTCIVTNGQTITITIPCPSTTATYVPPPTSVPPVGQTCPYAFVASCAYLCPNGAGGVNVCSATGGYGCTACPGAPATSTPPPATSPPPPAPTNAVCPAASAFTASCAYLCPTGTGGALVCAAASGYGCTACPVPVQSSNPPPPVTTTPPPPVTTPPPATSPPPPAPTNAVCPAASAFTASCAYLCPTGAGGALVCAAASGYGCTACPVPVQSSNPPPPATSTTPPPPPTNAVCPAASAFVASCAYLCPTGASGSLVCAASSGAGCTPCPTPVVTSNPPPPTTLSTSPAPPPVTTHPVTPNASCPAASAFVASCAYLCPTGANGALVCSASSSGYGCTACPRPTTTSPIAPPPSQTGAASTLKVGGSAFFALVAFLFAF</sequence>
<organism evidence="2 3">
    <name type="scientific">Orbilia ellipsospora</name>
    <dbReference type="NCBI Taxonomy" id="2528407"/>
    <lineage>
        <taxon>Eukaryota</taxon>
        <taxon>Fungi</taxon>
        <taxon>Dikarya</taxon>
        <taxon>Ascomycota</taxon>
        <taxon>Pezizomycotina</taxon>
        <taxon>Orbiliomycetes</taxon>
        <taxon>Orbiliales</taxon>
        <taxon>Orbiliaceae</taxon>
        <taxon>Orbilia</taxon>
    </lineage>
</organism>
<protein>
    <submittedName>
        <fullName evidence="2">Uncharacterized protein</fullName>
    </submittedName>
</protein>
<evidence type="ECO:0000313" key="3">
    <source>
        <dbReference type="Proteomes" id="UP001365542"/>
    </source>
</evidence>
<reference evidence="2 3" key="1">
    <citation type="submission" date="2019-10" db="EMBL/GenBank/DDBJ databases">
        <authorList>
            <person name="Palmer J.M."/>
        </authorList>
    </citation>
    <scope>NUCLEOTIDE SEQUENCE [LARGE SCALE GENOMIC DNA]</scope>
    <source>
        <strain evidence="2 3">TWF694</strain>
    </source>
</reference>
<dbReference type="Proteomes" id="UP001365542">
    <property type="component" value="Unassembled WGS sequence"/>
</dbReference>
<evidence type="ECO:0000256" key="1">
    <source>
        <dbReference type="SAM" id="MobiDB-lite"/>
    </source>
</evidence>
<keyword evidence="3" id="KW-1185">Reference proteome</keyword>
<accession>A0AAV9XHK7</accession>
<evidence type="ECO:0000313" key="2">
    <source>
        <dbReference type="EMBL" id="KAK6540644.1"/>
    </source>
</evidence>
<dbReference type="EMBL" id="JAVHJO010000004">
    <property type="protein sequence ID" value="KAK6540644.1"/>
    <property type="molecule type" value="Genomic_DNA"/>
</dbReference>
<proteinExistence type="predicted"/>
<feature type="region of interest" description="Disordered" evidence="1">
    <location>
        <begin position="213"/>
        <end position="239"/>
    </location>
</feature>
<name>A0AAV9XHK7_9PEZI</name>
<comment type="caution">
    <text evidence="2">The sequence shown here is derived from an EMBL/GenBank/DDBJ whole genome shotgun (WGS) entry which is preliminary data.</text>
</comment>
<gene>
    <name evidence="2" type="ORF">TWF694_008039</name>
</gene>
<dbReference type="AlphaFoldDB" id="A0AAV9XHK7"/>